<proteinExistence type="predicted"/>
<evidence type="ECO:0000256" key="1">
    <source>
        <dbReference type="ARBA" id="ARBA00023002"/>
    </source>
</evidence>
<dbReference type="EMBL" id="SNYI01000002">
    <property type="protein sequence ID" value="TDQ31254.1"/>
    <property type="molecule type" value="Genomic_DNA"/>
</dbReference>
<keyword evidence="1" id="KW-0560">Oxidoreductase</keyword>
<dbReference type="PANTHER" id="PTHR43353:SF3">
    <property type="entry name" value="ALDEHYDE DEHYDROGENASE-RELATED"/>
    <property type="match status" value="1"/>
</dbReference>
<dbReference type="InterPro" id="IPR044151">
    <property type="entry name" value="ALDH_KGSADH"/>
</dbReference>
<dbReference type="InterPro" id="IPR015590">
    <property type="entry name" value="Aldehyde_DH_dom"/>
</dbReference>
<organism evidence="3 4">
    <name type="scientific">Zeaxanthinibacter enoshimensis</name>
    <dbReference type="NCBI Taxonomy" id="392009"/>
    <lineage>
        <taxon>Bacteria</taxon>
        <taxon>Pseudomonadati</taxon>
        <taxon>Bacteroidota</taxon>
        <taxon>Flavobacteriia</taxon>
        <taxon>Flavobacteriales</taxon>
        <taxon>Flavobacteriaceae</taxon>
        <taxon>Zeaxanthinibacter</taxon>
    </lineage>
</organism>
<dbReference type="Gene3D" id="3.40.309.10">
    <property type="entry name" value="Aldehyde Dehydrogenase, Chain A, domain 2"/>
    <property type="match status" value="1"/>
</dbReference>
<feature type="domain" description="Aldehyde dehydrogenase" evidence="2">
    <location>
        <begin position="18"/>
        <end position="467"/>
    </location>
</feature>
<dbReference type="Proteomes" id="UP000295468">
    <property type="component" value="Unassembled WGS sequence"/>
</dbReference>
<dbReference type="CDD" id="cd07129">
    <property type="entry name" value="ALDH_KGSADH"/>
    <property type="match status" value="1"/>
</dbReference>
<dbReference type="InterPro" id="IPR050740">
    <property type="entry name" value="Aldehyde_DH_Superfamily"/>
</dbReference>
<dbReference type="Pfam" id="PF00171">
    <property type="entry name" value="Aldedh"/>
    <property type="match status" value="1"/>
</dbReference>
<dbReference type="GO" id="GO:0016620">
    <property type="term" value="F:oxidoreductase activity, acting on the aldehyde or oxo group of donors, NAD or NADP as acceptor"/>
    <property type="evidence" value="ECO:0007669"/>
    <property type="project" value="InterPro"/>
</dbReference>
<dbReference type="PANTHER" id="PTHR43353">
    <property type="entry name" value="SUCCINATE-SEMIALDEHYDE DEHYDROGENASE, MITOCHONDRIAL"/>
    <property type="match status" value="1"/>
</dbReference>
<keyword evidence="4" id="KW-1185">Reference proteome</keyword>
<comment type="caution">
    <text evidence="3">The sequence shown here is derived from an EMBL/GenBank/DDBJ whole genome shotgun (WGS) entry which is preliminary data.</text>
</comment>
<protein>
    <submittedName>
        <fullName evidence="3">NADP-dependent aldehyde dehydrogenase</fullName>
    </submittedName>
</protein>
<accession>A0A4R6TK29</accession>
<dbReference type="Gene3D" id="3.40.605.10">
    <property type="entry name" value="Aldehyde Dehydrogenase, Chain A, domain 1"/>
    <property type="match status" value="1"/>
</dbReference>
<gene>
    <name evidence="3" type="ORF">CLV82_1961</name>
</gene>
<evidence type="ECO:0000259" key="2">
    <source>
        <dbReference type="Pfam" id="PF00171"/>
    </source>
</evidence>
<dbReference type="OrthoDB" id="9770537at2"/>
<dbReference type="RefSeq" id="WP_133644091.1">
    <property type="nucleotide sequence ID" value="NZ_SNYI01000002.1"/>
</dbReference>
<reference evidence="3 4" key="1">
    <citation type="submission" date="2019-03" db="EMBL/GenBank/DDBJ databases">
        <title>Genomic Encyclopedia of Archaeal and Bacterial Type Strains, Phase II (KMG-II): from individual species to whole genera.</title>
        <authorList>
            <person name="Goeker M."/>
        </authorList>
    </citation>
    <scope>NUCLEOTIDE SEQUENCE [LARGE SCALE GENOMIC DNA]</scope>
    <source>
        <strain evidence="3 4">DSM 18435</strain>
    </source>
</reference>
<name>A0A4R6TK29_9FLAO</name>
<dbReference type="InterPro" id="IPR016161">
    <property type="entry name" value="Ald_DH/histidinol_DH"/>
</dbReference>
<evidence type="ECO:0000313" key="4">
    <source>
        <dbReference type="Proteomes" id="UP000295468"/>
    </source>
</evidence>
<evidence type="ECO:0000313" key="3">
    <source>
        <dbReference type="EMBL" id="TDQ31254.1"/>
    </source>
</evidence>
<dbReference type="InterPro" id="IPR016163">
    <property type="entry name" value="Ald_DH_C"/>
</dbReference>
<dbReference type="SUPFAM" id="SSF53720">
    <property type="entry name" value="ALDH-like"/>
    <property type="match status" value="1"/>
</dbReference>
<dbReference type="InterPro" id="IPR016162">
    <property type="entry name" value="Ald_DH_N"/>
</dbReference>
<dbReference type="AlphaFoldDB" id="A0A4R6TK29"/>
<sequence>MITGENFIGKTRSATGSKQFSTFDPVKAKPNPEQFFVATEKEIDDAVNLAASVFPVYSDTSAEKRAGFLRAIADEISELGDSLIDCYCRESGLPEGRAAGERGRTLNQLRSFADYIETEEWRMPVIETADPGREPNPRPDLRNALFALGPIAVFGAGNFPFAFSTAGGDTASALAAGCPVVYKCHPMHAGTSEMVASAIIRAAERTGIPDGVFSHLHSQGTTVGQQLVAHPGIKAVGFTGSMGGGKALYDLAAQREEPIPVFAEMGSINPVLLLPQAMEKDAKGWADKFAASITLGAGQFCTNPGLFISEESPALDRFIGALSMFLEDKEQGTMLHPDIHQNYLRWTSLQKKQPNTQIVSDPGEKDQQYKAAPVLLTVSGLDFIKNPGLQHEVFGPFSLVVKCSGSEEVQEVINVLQGQLTATVIGNPTEMDKYSELVKDLQSKAGRLLFNGVPTGVEVSEAMQHGGPYPATTDSRFTSVGMRAIYRWVRPVCYQDCPQALLPDILKNGNPLGASRKVNGQYTTQSI</sequence>